<dbReference type="PROSITE" id="PS01125">
    <property type="entry name" value="ROK"/>
    <property type="match status" value="1"/>
</dbReference>
<feature type="region of interest" description="Disordered" evidence="2">
    <location>
        <begin position="1"/>
        <end position="20"/>
    </location>
</feature>
<evidence type="ECO:0000313" key="4">
    <source>
        <dbReference type="EMBL" id="MDX8150324.1"/>
    </source>
</evidence>
<dbReference type="Pfam" id="PF00480">
    <property type="entry name" value="ROK"/>
    <property type="match status" value="1"/>
</dbReference>
<feature type="domain" description="HTH marR-type" evidence="3">
    <location>
        <begin position="20"/>
        <end position="69"/>
    </location>
</feature>
<dbReference type="SUPFAM" id="SSF46785">
    <property type="entry name" value="Winged helix' DNA-binding domain"/>
    <property type="match status" value="1"/>
</dbReference>
<dbReference type="Gene3D" id="3.30.420.40">
    <property type="match status" value="2"/>
</dbReference>
<gene>
    <name evidence="4" type="ORF">SK069_01850</name>
</gene>
<feature type="compositionally biased region" description="Basic and acidic residues" evidence="2">
    <location>
        <begin position="1"/>
        <end position="11"/>
    </location>
</feature>
<comment type="caution">
    <text evidence="4">The sequence shown here is derived from an EMBL/GenBank/DDBJ whole genome shotgun (WGS) entry which is preliminary data.</text>
</comment>
<keyword evidence="5" id="KW-1185">Reference proteome</keyword>
<protein>
    <submittedName>
        <fullName evidence="4">ROK family transcriptional regulator</fullName>
    </submittedName>
</protein>
<organism evidence="4 5">
    <name type="scientific">Patulibacter brassicae</name>
    <dbReference type="NCBI Taxonomy" id="1705717"/>
    <lineage>
        <taxon>Bacteria</taxon>
        <taxon>Bacillati</taxon>
        <taxon>Actinomycetota</taxon>
        <taxon>Thermoleophilia</taxon>
        <taxon>Solirubrobacterales</taxon>
        <taxon>Patulibacteraceae</taxon>
        <taxon>Patulibacter</taxon>
    </lineage>
</organism>
<dbReference type="InterPro" id="IPR036390">
    <property type="entry name" value="WH_DNA-bd_sf"/>
</dbReference>
<evidence type="ECO:0000259" key="3">
    <source>
        <dbReference type="Pfam" id="PF12802"/>
    </source>
</evidence>
<evidence type="ECO:0000256" key="2">
    <source>
        <dbReference type="SAM" id="MobiDB-lite"/>
    </source>
</evidence>
<dbReference type="InterPro" id="IPR000600">
    <property type="entry name" value="ROK"/>
</dbReference>
<accession>A0ABU4VEU8</accession>
<dbReference type="PANTHER" id="PTHR18964">
    <property type="entry name" value="ROK (REPRESSOR, ORF, KINASE) FAMILY"/>
    <property type="match status" value="1"/>
</dbReference>
<dbReference type="Pfam" id="PF12802">
    <property type="entry name" value="MarR_2"/>
    <property type="match status" value="1"/>
</dbReference>
<dbReference type="Gene3D" id="1.10.10.10">
    <property type="entry name" value="Winged helix-like DNA-binding domain superfamily/Winged helix DNA-binding domain"/>
    <property type="match status" value="1"/>
</dbReference>
<dbReference type="InterPro" id="IPR043129">
    <property type="entry name" value="ATPase_NBD"/>
</dbReference>
<dbReference type="RefSeq" id="WP_319952475.1">
    <property type="nucleotide sequence ID" value="NZ_JAXAVX010000001.1"/>
</dbReference>
<evidence type="ECO:0000256" key="1">
    <source>
        <dbReference type="ARBA" id="ARBA00006479"/>
    </source>
</evidence>
<evidence type="ECO:0000313" key="5">
    <source>
        <dbReference type="Proteomes" id="UP001277761"/>
    </source>
</evidence>
<reference evidence="4 5" key="1">
    <citation type="submission" date="2023-11" db="EMBL/GenBank/DDBJ databases">
        <authorList>
            <person name="Xu M."/>
            <person name="Jiang T."/>
        </authorList>
    </citation>
    <scope>NUCLEOTIDE SEQUENCE [LARGE SCALE GENOMIC DNA]</scope>
    <source>
        <strain evidence="4 5">SD</strain>
    </source>
</reference>
<dbReference type="Proteomes" id="UP001277761">
    <property type="component" value="Unassembled WGS sequence"/>
</dbReference>
<dbReference type="InterPro" id="IPR000835">
    <property type="entry name" value="HTH_MarR-typ"/>
</dbReference>
<comment type="similarity">
    <text evidence="1">Belongs to the ROK (NagC/XylR) family.</text>
</comment>
<name>A0ABU4VEU8_9ACTN</name>
<dbReference type="InterPro" id="IPR049874">
    <property type="entry name" value="ROK_cs"/>
</dbReference>
<sequence>MLAPVEEERPSRGGRGAAQRVVDELRRAPESTRADVVACTGLSRATVSAIVRDLERDGLLEVVPAAEAHGRTGRRPEVLRLTRRAGAVLGVDFGHEHVRVAVGDLAGRMLAVRDRRVDVDRGMDDALAAASALTAEVIADAEVAQEEIVACGAGVPGPVDRASGRIGTTMILPGWSGTTLAVALEQHLGIPVVVENDANLGALGEHAVGVARGVDDVIYVKVSSGVGAGLISGGRLLHGGTGIAGEIGHVGVVPNGAPCRCGGRGCLETIVSAPAVRRQLHATAADELPDDLVAALGTADPRVARLLADAGRALGRVLANACHLLDPAMIVLGGDPAFATDPVLAGVREELDRHRLPGAGSGVQLVPAALGDQGQVVGALRLAATRRDVRVPTLRENSNAPIGRGAP</sequence>
<proteinExistence type="inferred from homology"/>
<dbReference type="InterPro" id="IPR036388">
    <property type="entry name" value="WH-like_DNA-bd_sf"/>
</dbReference>
<dbReference type="PANTHER" id="PTHR18964:SF173">
    <property type="entry name" value="GLUCOKINASE"/>
    <property type="match status" value="1"/>
</dbReference>
<dbReference type="EMBL" id="JAXAVX010000001">
    <property type="protein sequence ID" value="MDX8150324.1"/>
    <property type="molecule type" value="Genomic_DNA"/>
</dbReference>
<dbReference type="SUPFAM" id="SSF53067">
    <property type="entry name" value="Actin-like ATPase domain"/>
    <property type="match status" value="1"/>
</dbReference>